<protein>
    <submittedName>
        <fullName evidence="3">Alpha/beta-hydrolase</fullName>
    </submittedName>
</protein>
<evidence type="ECO:0000313" key="3">
    <source>
        <dbReference type="EMBL" id="KAF2826983.1"/>
    </source>
</evidence>
<feature type="domain" description="Alpha/beta hydrolase fold-3" evidence="2">
    <location>
        <begin position="98"/>
        <end position="317"/>
    </location>
</feature>
<evidence type="ECO:0000313" key="4">
    <source>
        <dbReference type="Proteomes" id="UP000799424"/>
    </source>
</evidence>
<dbReference type="Pfam" id="PF07859">
    <property type="entry name" value="Abhydrolase_3"/>
    <property type="match status" value="1"/>
</dbReference>
<dbReference type="InterPro" id="IPR013094">
    <property type="entry name" value="AB_hydrolase_3"/>
</dbReference>
<evidence type="ECO:0000256" key="1">
    <source>
        <dbReference type="ARBA" id="ARBA00022801"/>
    </source>
</evidence>
<proteinExistence type="predicted"/>
<dbReference type="InterPro" id="IPR029058">
    <property type="entry name" value="AB_hydrolase_fold"/>
</dbReference>
<name>A0A6A7A1J0_9PLEO</name>
<dbReference type="GO" id="GO:0016787">
    <property type="term" value="F:hydrolase activity"/>
    <property type="evidence" value="ECO:0007669"/>
    <property type="project" value="UniProtKB-KW"/>
</dbReference>
<gene>
    <name evidence="3" type="ORF">CC86DRAFT_445851</name>
</gene>
<dbReference type="InterPro" id="IPR050300">
    <property type="entry name" value="GDXG_lipolytic_enzyme"/>
</dbReference>
<dbReference type="PANTHER" id="PTHR48081:SF8">
    <property type="entry name" value="ALPHA_BETA HYDROLASE FOLD-3 DOMAIN-CONTAINING PROTEIN-RELATED"/>
    <property type="match status" value="1"/>
</dbReference>
<keyword evidence="1 3" id="KW-0378">Hydrolase</keyword>
<dbReference type="OrthoDB" id="2152029at2759"/>
<keyword evidence="4" id="KW-1185">Reference proteome</keyword>
<dbReference type="Gene3D" id="3.40.50.1820">
    <property type="entry name" value="alpha/beta hydrolase"/>
    <property type="match status" value="1"/>
</dbReference>
<accession>A0A6A7A1J0</accession>
<dbReference type="Proteomes" id="UP000799424">
    <property type="component" value="Unassembled WGS sequence"/>
</dbReference>
<dbReference type="EMBL" id="MU006225">
    <property type="protein sequence ID" value="KAF2826983.1"/>
    <property type="molecule type" value="Genomic_DNA"/>
</dbReference>
<dbReference type="SUPFAM" id="SSF53474">
    <property type="entry name" value="alpha/beta-Hydrolases"/>
    <property type="match status" value="1"/>
</dbReference>
<dbReference type="PANTHER" id="PTHR48081">
    <property type="entry name" value="AB HYDROLASE SUPERFAMILY PROTEIN C4A8.06C"/>
    <property type="match status" value="1"/>
</dbReference>
<reference evidence="3" key="1">
    <citation type="journal article" date="2020" name="Stud. Mycol.">
        <title>101 Dothideomycetes genomes: a test case for predicting lifestyles and emergence of pathogens.</title>
        <authorList>
            <person name="Haridas S."/>
            <person name="Albert R."/>
            <person name="Binder M."/>
            <person name="Bloem J."/>
            <person name="Labutti K."/>
            <person name="Salamov A."/>
            <person name="Andreopoulos B."/>
            <person name="Baker S."/>
            <person name="Barry K."/>
            <person name="Bills G."/>
            <person name="Bluhm B."/>
            <person name="Cannon C."/>
            <person name="Castanera R."/>
            <person name="Culley D."/>
            <person name="Daum C."/>
            <person name="Ezra D."/>
            <person name="Gonzalez J."/>
            <person name="Henrissat B."/>
            <person name="Kuo A."/>
            <person name="Liang C."/>
            <person name="Lipzen A."/>
            <person name="Lutzoni F."/>
            <person name="Magnuson J."/>
            <person name="Mondo S."/>
            <person name="Nolan M."/>
            <person name="Ohm R."/>
            <person name="Pangilinan J."/>
            <person name="Park H.-J."/>
            <person name="Ramirez L."/>
            <person name="Alfaro M."/>
            <person name="Sun H."/>
            <person name="Tritt A."/>
            <person name="Yoshinaga Y."/>
            <person name="Zwiers L.-H."/>
            <person name="Turgeon B."/>
            <person name="Goodwin S."/>
            <person name="Spatafora J."/>
            <person name="Crous P."/>
            <person name="Grigoriev I."/>
        </authorList>
    </citation>
    <scope>NUCLEOTIDE SEQUENCE</scope>
    <source>
        <strain evidence="3">CBS 113818</strain>
    </source>
</reference>
<evidence type="ECO:0000259" key="2">
    <source>
        <dbReference type="Pfam" id="PF07859"/>
    </source>
</evidence>
<sequence length="341" mass="37892">MYETVDATRYAAKENGSIRVTDRHDRSQIMSVLQFLVRRFRSQLNSGHPKHEDGSVKLDPPKSKLRQCTISERTVCDIRIYDIISPKKMSPSGRRRIYYFAGGSWQKAPSEQHWSLCSKLATELPDTIVSMVSAPIAPNNPAPSSFPWCMKLYRALMTEAHEAGDRVIIAGDSSGANMALCLPLEALREDAEGGLDVSSEKASTPHPVAIMAICPSTDLTRTNPDIQKLGKFDPLLTPDLIVETAKAWCADWDPADCKVSPINADISLLAKRGIKVHGVTAGCDVLAPDGVIFRNKCSEYDVQGEWLHWEKQMHCFVLTLPYGLREANEGVQWIIDVLKKD</sequence>
<organism evidence="3 4">
    <name type="scientific">Ophiobolus disseminans</name>
    <dbReference type="NCBI Taxonomy" id="1469910"/>
    <lineage>
        <taxon>Eukaryota</taxon>
        <taxon>Fungi</taxon>
        <taxon>Dikarya</taxon>
        <taxon>Ascomycota</taxon>
        <taxon>Pezizomycotina</taxon>
        <taxon>Dothideomycetes</taxon>
        <taxon>Pleosporomycetidae</taxon>
        <taxon>Pleosporales</taxon>
        <taxon>Pleosporineae</taxon>
        <taxon>Phaeosphaeriaceae</taxon>
        <taxon>Ophiobolus</taxon>
    </lineage>
</organism>
<dbReference type="AlphaFoldDB" id="A0A6A7A1J0"/>